<dbReference type="InterPro" id="IPR054099">
    <property type="entry name" value="PSII_PsbQ_pln"/>
</dbReference>
<dbReference type="KEGG" id="soe:110793604"/>
<dbReference type="GO" id="GO:0019898">
    <property type="term" value="C:extrinsic component of membrane"/>
    <property type="evidence" value="ECO:0007669"/>
    <property type="project" value="InterPro"/>
</dbReference>
<evidence type="ECO:0000256" key="3">
    <source>
        <dbReference type="ARBA" id="ARBA00022640"/>
    </source>
</evidence>
<keyword evidence="6" id="KW-0472">Membrane</keyword>
<evidence type="ECO:0000256" key="2">
    <source>
        <dbReference type="ARBA" id="ARBA00022528"/>
    </source>
</evidence>
<feature type="chain" id="PRO_5040402035" evidence="8">
    <location>
        <begin position="22"/>
        <end position="193"/>
    </location>
</feature>
<dbReference type="GO" id="GO:0005509">
    <property type="term" value="F:calcium ion binding"/>
    <property type="evidence" value="ECO:0007669"/>
    <property type="project" value="InterPro"/>
</dbReference>
<dbReference type="RefSeq" id="XP_021854188.1">
    <property type="nucleotide sequence ID" value="XM_021998496.2"/>
</dbReference>
<dbReference type="SUPFAM" id="SSF101112">
    <property type="entry name" value="Oxygen-evolving enhancer protein 3"/>
    <property type="match status" value="1"/>
</dbReference>
<evidence type="ECO:0000256" key="6">
    <source>
        <dbReference type="ARBA" id="ARBA00023136"/>
    </source>
</evidence>
<accession>A0A9R0IRG1</accession>
<evidence type="ECO:0000256" key="7">
    <source>
        <dbReference type="ARBA" id="ARBA00035649"/>
    </source>
</evidence>
<keyword evidence="9" id="KW-1185">Reference proteome</keyword>
<dbReference type="AlphaFoldDB" id="A0A9R0IRG1"/>
<dbReference type="FunFam" id="1.20.120.290:FF:000004">
    <property type="entry name" value="Oxygen-evolving enhancer protein 3"/>
    <property type="match status" value="1"/>
</dbReference>
<dbReference type="GO" id="GO:0009767">
    <property type="term" value="P:photosynthetic electron transport chain"/>
    <property type="evidence" value="ECO:0000318"/>
    <property type="project" value="GO_Central"/>
</dbReference>
<dbReference type="OrthoDB" id="667835at2759"/>
<evidence type="ECO:0000313" key="9">
    <source>
        <dbReference type="Proteomes" id="UP000813463"/>
    </source>
</evidence>
<dbReference type="GO" id="GO:0009535">
    <property type="term" value="C:chloroplast thylakoid membrane"/>
    <property type="evidence" value="ECO:0007669"/>
    <property type="project" value="UniProtKB-SubCell"/>
</dbReference>
<dbReference type="InterPro" id="IPR023222">
    <property type="entry name" value="PsbQ-like_dom_sf"/>
</dbReference>
<comment type="subcellular location">
    <subcellularLocation>
        <location evidence="1">Plastid</location>
        <location evidence="1">Chloroplast thylakoid membrane</location>
    </subcellularLocation>
</comment>
<dbReference type="GO" id="GO:0009507">
    <property type="term" value="C:chloroplast"/>
    <property type="evidence" value="ECO:0000318"/>
    <property type="project" value="GO_Central"/>
</dbReference>
<reference evidence="10" key="2">
    <citation type="submission" date="2025-08" db="UniProtKB">
        <authorList>
            <consortium name="RefSeq"/>
        </authorList>
    </citation>
    <scope>IDENTIFICATION</scope>
    <source>
        <tissue evidence="10">Leaf</tissue>
    </source>
</reference>
<keyword evidence="4" id="KW-0809">Transit peptide</keyword>
<dbReference type="PANTHER" id="PTHR33399:SF6">
    <property type="entry name" value="PSBQ-LIKE PROTEIN 3, CHLOROPLASTIC"/>
    <property type="match status" value="1"/>
</dbReference>
<dbReference type="GeneID" id="110793604"/>
<dbReference type="InterPro" id="IPR008797">
    <property type="entry name" value="PSII_PsbQ"/>
</dbReference>
<sequence>MIIRKLFSVYPMALVASLVVGTSIQYNSRVYTICSPSLKMNSPKVEPCSISRRVGAVAVMSSLFLTTEAIVSDKTANSFELRITVPDQTVEEAQSTVRDHAQALLDVKSLIQSESWREAQRELRKNSSYLKQDLYTIIQSKEGSIRPFLRKLYANLFNNVTKLDYAARDKDVARVQELYNNVAAALYHILSRL</sequence>
<dbReference type="Gene3D" id="1.20.120.290">
    <property type="entry name" value="Oxygen-evolving enhancer protein 3 (PsbQ), four-helix up-down bundle"/>
    <property type="match status" value="1"/>
</dbReference>
<feature type="signal peptide" evidence="8">
    <location>
        <begin position="1"/>
        <end position="21"/>
    </location>
</feature>
<gene>
    <name evidence="10" type="primary">LOC110793604</name>
</gene>
<comment type="similarity">
    <text evidence="7">Belongs to the PsbQ family.</text>
</comment>
<keyword evidence="2" id="KW-0150">Chloroplast</keyword>
<proteinExistence type="inferred from homology"/>
<keyword evidence="5" id="KW-0793">Thylakoid</keyword>
<keyword evidence="3" id="KW-0934">Plastid</keyword>
<evidence type="ECO:0000256" key="1">
    <source>
        <dbReference type="ARBA" id="ARBA00004334"/>
    </source>
</evidence>
<keyword evidence="8" id="KW-0732">Signal</keyword>
<dbReference type="PANTHER" id="PTHR33399">
    <property type="entry name" value="OXYGEN-EVOLVING ENHANCER PROTEIN 3-1, CHLOROPLASTIC"/>
    <property type="match status" value="1"/>
</dbReference>
<evidence type="ECO:0000256" key="5">
    <source>
        <dbReference type="ARBA" id="ARBA00023078"/>
    </source>
</evidence>
<protein>
    <submittedName>
        <fullName evidence="10">PsbQ-like protein 3, chloroplastic</fullName>
    </submittedName>
</protein>
<dbReference type="Pfam" id="PF05757">
    <property type="entry name" value="PsbQ"/>
    <property type="match status" value="1"/>
</dbReference>
<dbReference type="Proteomes" id="UP000813463">
    <property type="component" value="Chromosome 4"/>
</dbReference>
<name>A0A9R0IRG1_SPIOL</name>
<evidence type="ECO:0000256" key="4">
    <source>
        <dbReference type="ARBA" id="ARBA00022946"/>
    </source>
</evidence>
<evidence type="ECO:0000313" key="10">
    <source>
        <dbReference type="RefSeq" id="XP_021854188.1"/>
    </source>
</evidence>
<dbReference type="GO" id="GO:0009654">
    <property type="term" value="C:photosystem II oxygen evolving complex"/>
    <property type="evidence" value="ECO:0007669"/>
    <property type="project" value="InterPro"/>
</dbReference>
<reference evidence="9" key="1">
    <citation type="journal article" date="2021" name="Nat. Commun.">
        <title>Genomic analyses provide insights into spinach domestication and the genetic basis of agronomic traits.</title>
        <authorList>
            <person name="Cai X."/>
            <person name="Sun X."/>
            <person name="Xu C."/>
            <person name="Sun H."/>
            <person name="Wang X."/>
            <person name="Ge C."/>
            <person name="Zhang Z."/>
            <person name="Wang Q."/>
            <person name="Fei Z."/>
            <person name="Jiao C."/>
            <person name="Wang Q."/>
        </authorList>
    </citation>
    <scope>NUCLEOTIDE SEQUENCE [LARGE SCALE GENOMIC DNA]</scope>
    <source>
        <strain evidence="9">cv. Varoflay</strain>
    </source>
</reference>
<evidence type="ECO:0000256" key="8">
    <source>
        <dbReference type="SAM" id="SignalP"/>
    </source>
</evidence>
<organism evidence="9 10">
    <name type="scientific">Spinacia oleracea</name>
    <name type="common">Spinach</name>
    <dbReference type="NCBI Taxonomy" id="3562"/>
    <lineage>
        <taxon>Eukaryota</taxon>
        <taxon>Viridiplantae</taxon>
        <taxon>Streptophyta</taxon>
        <taxon>Embryophyta</taxon>
        <taxon>Tracheophyta</taxon>
        <taxon>Spermatophyta</taxon>
        <taxon>Magnoliopsida</taxon>
        <taxon>eudicotyledons</taxon>
        <taxon>Gunneridae</taxon>
        <taxon>Pentapetalae</taxon>
        <taxon>Caryophyllales</taxon>
        <taxon>Chenopodiaceae</taxon>
        <taxon>Chenopodioideae</taxon>
        <taxon>Anserineae</taxon>
        <taxon>Spinacia</taxon>
    </lineage>
</organism>